<dbReference type="RefSeq" id="WP_304602188.1">
    <property type="nucleotide sequence ID" value="NZ_JAUQYP010000002.1"/>
</dbReference>
<organism evidence="1 2">
    <name type="scientific">Actinotalea lenta</name>
    <dbReference type="NCBI Taxonomy" id="3064654"/>
    <lineage>
        <taxon>Bacteria</taxon>
        <taxon>Bacillati</taxon>
        <taxon>Actinomycetota</taxon>
        <taxon>Actinomycetes</taxon>
        <taxon>Micrococcales</taxon>
        <taxon>Cellulomonadaceae</taxon>
        <taxon>Actinotalea</taxon>
    </lineage>
</organism>
<evidence type="ECO:0000313" key="1">
    <source>
        <dbReference type="EMBL" id="MDO8108490.1"/>
    </source>
</evidence>
<accession>A0ABT9DCZ5</accession>
<protein>
    <submittedName>
        <fullName evidence="1">DUF4012 domain-containing protein</fullName>
    </submittedName>
</protein>
<dbReference type="Pfam" id="PF13196">
    <property type="entry name" value="DUF4012"/>
    <property type="match status" value="1"/>
</dbReference>
<dbReference type="InterPro" id="IPR025101">
    <property type="entry name" value="DUF4012"/>
</dbReference>
<name>A0ABT9DCZ5_9CELL</name>
<dbReference type="Proteomes" id="UP001232536">
    <property type="component" value="Unassembled WGS sequence"/>
</dbReference>
<gene>
    <name evidence="1" type="ORF">Q6348_14935</name>
</gene>
<proteinExistence type="predicted"/>
<keyword evidence="2" id="KW-1185">Reference proteome</keyword>
<reference evidence="1 2" key="1">
    <citation type="submission" date="2023-07" db="EMBL/GenBank/DDBJ databases">
        <title>Description of novel actinomycetes strains, isolated from tidal flat sediment.</title>
        <authorList>
            <person name="Lu C."/>
        </authorList>
    </citation>
    <scope>NUCLEOTIDE SEQUENCE [LARGE SCALE GENOMIC DNA]</scope>
    <source>
        <strain evidence="1 2">SYSU T00b441</strain>
    </source>
</reference>
<sequence length="591" mass="61954">MGSLLALIVVAVLAAGAWVGTRAWSAKGELEQAQKEISTVKDRVSAGELSGLRDTFSQVQAHTTKARDLTTGSLWSIAEHVPKLGPNLRAMRELTAVVDDTMTAAQPLAELGDRLTPASLAPQNGAIPLGPIESAATLVPTTADQLAALQARLADISTDGTLRQLVDAKTTLSDLLDTATASLEKVSPIVQQLPTVLGADGKRTYVVMFLNNAELRALGGTALSFAEISVDHGRIEFGRIVPASGGAFRTHGSPIIDLPAGVSSIYRGFLGIFIANATIRPDAVTAAKIVQAEWQQTFGETIDGVISMDGGALSLLLQAVGPVSIPTGDTVTAKNVETFLLHDVYQRYDSGDYRKDNAAQNAVYADTVNATFAKLTSGDVDPVTLFDAMGAAADQRHLSVWFPDPAVQAAIADTPFAARGVPESTKDADVVGLYLKNHSWSKLDYYLKPAVATGSCTADGREVHRVTMNLTNTLKPADVPGLSPSVAGGWKLLGLAKGELQYMVYVYLPKGATLLSATVDGTAQDVPVGNDTGHPVATVWVRVPPGATGTLSVDMLMGTPGDKPVTTDVTPTIRPLTTSTEPLDCSTVALP</sequence>
<dbReference type="EMBL" id="JAUQYP010000002">
    <property type="protein sequence ID" value="MDO8108490.1"/>
    <property type="molecule type" value="Genomic_DNA"/>
</dbReference>
<evidence type="ECO:0000313" key="2">
    <source>
        <dbReference type="Proteomes" id="UP001232536"/>
    </source>
</evidence>
<comment type="caution">
    <text evidence="1">The sequence shown here is derived from an EMBL/GenBank/DDBJ whole genome shotgun (WGS) entry which is preliminary data.</text>
</comment>